<accession>A0ABT0ZSR7</accession>
<evidence type="ECO:0000256" key="3">
    <source>
        <dbReference type="ARBA" id="ARBA00022630"/>
    </source>
</evidence>
<evidence type="ECO:0000313" key="7">
    <source>
        <dbReference type="EMBL" id="MCO1653767.1"/>
    </source>
</evidence>
<dbReference type="InterPro" id="IPR003171">
    <property type="entry name" value="Mehydrof_redctse-like"/>
</dbReference>
<protein>
    <recommendedName>
        <fullName evidence="6">Methylenetetrahydrofolate reductase</fullName>
    </recommendedName>
</protein>
<comment type="cofactor">
    <cofactor evidence="1 6">
        <name>FAD</name>
        <dbReference type="ChEBI" id="CHEBI:57692"/>
    </cofactor>
</comment>
<dbReference type="InterPro" id="IPR029041">
    <property type="entry name" value="FAD-linked_oxidoreductase-like"/>
</dbReference>
<gene>
    <name evidence="7" type="ORF">KDL28_01730</name>
</gene>
<dbReference type="GO" id="GO:0004489">
    <property type="term" value="F:methylenetetrahydrofolate reductase [NAD(P)H] activity"/>
    <property type="evidence" value="ECO:0007669"/>
    <property type="project" value="UniProtKB-EC"/>
</dbReference>
<keyword evidence="3 6" id="KW-0285">Flavoprotein</keyword>
<dbReference type="Proteomes" id="UP001165283">
    <property type="component" value="Unassembled WGS sequence"/>
</dbReference>
<comment type="pathway">
    <text evidence="2 6">One-carbon metabolism; tetrahydrofolate interconversion.</text>
</comment>
<proteinExistence type="inferred from homology"/>
<sequence>MPATARCTPLRRLILRIGLRDGLAGRAARGRARSQTGPVPEDDGCPKRMEYGPCGGVRPDLTCEMAAHPCPFAVGGEVVAWHGEEPPAPGPSALLERARTRPVVLTDLTVRPFDAANVRAVTRILAGSCDALLVGEHHGRPDFPPALMATLIRDMGGQPVITLSCRDRNRVVLEQEVAGLAEVGVAGVLCVTGDGRAPGVRLGATQVFDVDGTRLAALAAAAGLVAAVPEAPDAPPVPIRPARLREKQRAGARLAVLNHVGSVDRLAAFAAAARAAGATVPLVAGVAVYTDEHSASVLQRFPGLHLDPEQVDAVLRAPDPVAAGIAAAVAEARALLAVDGVVGVNLSGSASARGVEFAAGIKAEVGRRISGGRAT</sequence>
<reference evidence="7" key="1">
    <citation type="submission" date="2021-04" db="EMBL/GenBank/DDBJ databases">
        <title>Pseudonocardia sp. nov., isolated from sandy soil of mangrove forest.</title>
        <authorList>
            <person name="Zan Z."/>
            <person name="Huang R."/>
            <person name="Liu W."/>
        </authorList>
    </citation>
    <scope>NUCLEOTIDE SEQUENCE</scope>
    <source>
        <strain evidence="7">S2-4</strain>
    </source>
</reference>
<keyword evidence="4 6" id="KW-0274">FAD</keyword>
<evidence type="ECO:0000313" key="8">
    <source>
        <dbReference type="Proteomes" id="UP001165283"/>
    </source>
</evidence>
<dbReference type="SUPFAM" id="SSF51730">
    <property type="entry name" value="FAD-linked oxidoreductase"/>
    <property type="match status" value="1"/>
</dbReference>
<dbReference type="Pfam" id="PF02219">
    <property type="entry name" value="MTHFR"/>
    <property type="match status" value="1"/>
</dbReference>
<organism evidence="7 8">
    <name type="scientific">Pseudonocardia humida</name>
    <dbReference type="NCBI Taxonomy" id="2800819"/>
    <lineage>
        <taxon>Bacteria</taxon>
        <taxon>Bacillati</taxon>
        <taxon>Actinomycetota</taxon>
        <taxon>Actinomycetes</taxon>
        <taxon>Pseudonocardiales</taxon>
        <taxon>Pseudonocardiaceae</taxon>
        <taxon>Pseudonocardia</taxon>
    </lineage>
</organism>
<comment type="similarity">
    <text evidence="6">Belongs to the methylenetetrahydrofolate reductase family.</text>
</comment>
<evidence type="ECO:0000256" key="6">
    <source>
        <dbReference type="RuleBase" id="RU003862"/>
    </source>
</evidence>
<dbReference type="EMBL" id="JAGSOV010000006">
    <property type="protein sequence ID" value="MCO1653767.1"/>
    <property type="molecule type" value="Genomic_DNA"/>
</dbReference>
<evidence type="ECO:0000256" key="5">
    <source>
        <dbReference type="ARBA" id="ARBA00023002"/>
    </source>
</evidence>
<comment type="caution">
    <text evidence="7">The sequence shown here is derived from an EMBL/GenBank/DDBJ whole genome shotgun (WGS) entry which is preliminary data.</text>
</comment>
<dbReference type="Gene3D" id="3.20.20.220">
    <property type="match status" value="1"/>
</dbReference>
<keyword evidence="8" id="KW-1185">Reference proteome</keyword>
<keyword evidence="5 6" id="KW-0560">Oxidoreductase</keyword>
<name>A0ABT0ZSR7_9PSEU</name>
<evidence type="ECO:0000256" key="1">
    <source>
        <dbReference type="ARBA" id="ARBA00001974"/>
    </source>
</evidence>
<evidence type="ECO:0000256" key="4">
    <source>
        <dbReference type="ARBA" id="ARBA00022827"/>
    </source>
</evidence>
<evidence type="ECO:0000256" key="2">
    <source>
        <dbReference type="ARBA" id="ARBA00004777"/>
    </source>
</evidence>